<dbReference type="Pfam" id="PF00891">
    <property type="entry name" value="Methyltransf_2"/>
    <property type="match status" value="1"/>
</dbReference>
<dbReference type="InterPro" id="IPR029063">
    <property type="entry name" value="SAM-dependent_MTases_sf"/>
</dbReference>
<evidence type="ECO:0000256" key="4">
    <source>
        <dbReference type="PIRSR" id="PIRSR005739-1"/>
    </source>
</evidence>
<dbReference type="Gene3D" id="3.40.50.150">
    <property type="entry name" value="Vaccinia Virus protein VP39"/>
    <property type="match status" value="1"/>
</dbReference>
<dbReference type="CDD" id="cd02440">
    <property type="entry name" value="AdoMet_MTases"/>
    <property type="match status" value="1"/>
</dbReference>
<reference evidence="7" key="2">
    <citation type="submission" date="2023-06" db="EMBL/GenBank/DDBJ databases">
        <authorList>
            <person name="Ma L."/>
            <person name="Liu K.-W."/>
            <person name="Li Z."/>
            <person name="Hsiao Y.-Y."/>
            <person name="Qi Y."/>
            <person name="Fu T."/>
            <person name="Tang G."/>
            <person name="Zhang D."/>
            <person name="Sun W.-H."/>
            <person name="Liu D.-K."/>
            <person name="Li Y."/>
            <person name="Chen G.-Z."/>
            <person name="Liu X.-D."/>
            <person name="Liao X.-Y."/>
            <person name="Jiang Y.-T."/>
            <person name="Yu X."/>
            <person name="Hao Y."/>
            <person name="Huang J."/>
            <person name="Zhao X.-W."/>
            <person name="Ke S."/>
            <person name="Chen Y.-Y."/>
            <person name="Wu W.-L."/>
            <person name="Hsu J.-L."/>
            <person name="Lin Y.-F."/>
            <person name="Huang M.-D."/>
            <person name="Li C.-Y."/>
            <person name="Huang L."/>
            <person name="Wang Z.-W."/>
            <person name="Zhao X."/>
            <person name="Zhong W.-Y."/>
            <person name="Peng D.-H."/>
            <person name="Ahmad S."/>
            <person name="Lan S."/>
            <person name="Zhang J.-S."/>
            <person name="Tsai W.-C."/>
            <person name="Van De Peer Y."/>
            <person name="Liu Z.-J."/>
        </authorList>
    </citation>
    <scope>NUCLEOTIDE SEQUENCE</scope>
    <source>
        <strain evidence="7">CP</strain>
        <tissue evidence="7">Leaves</tissue>
    </source>
</reference>
<keyword evidence="8" id="KW-1185">Reference proteome</keyword>
<evidence type="ECO:0000313" key="7">
    <source>
        <dbReference type="EMBL" id="KAK1296563.1"/>
    </source>
</evidence>
<evidence type="ECO:0000313" key="8">
    <source>
        <dbReference type="Proteomes" id="UP001180020"/>
    </source>
</evidence>
<dbReference type="Proteomes" id="UP001180020">
    <property type="component" value="Unassembled WGS sequence"/>
</dbReference>
<dbReference type="FunFam" id="1.10.10.10:FF:000213">
    <property type="entry name" value="Coniferyl alcohol 9-O-methyltransferase"/>
    <property type="match status" value="1"/>
</dbReference>
<protein>
    <submittedName>
        <fullName evidence="7">Trans-resveratrol di-O-methyltransferase</fullName>
    </submittedName>
</protein>
<keyword evidence="2" id="KW-0808">Transferase</keyword>
<dbReference type="Pfam" id="PF08100">
    <property type="entry name" value="Dimerisation"/>
    <property type="match status" value="1"/>
</dbReference>
<evidence type="ECO:0000256" key="2">
    <source>
        <dbReference type="ARBA" id="ARBA00022679"/>
    </source>
</evidence>
<organism evidence="7 8">
    <name type="scientific">Acorus calamus</name>
    <name type="common">Sweet flag</name>
    <dbReference type="NCBI Taxonomy" id="4465"/>
    <lineage>
        <taxon>Eukaryota</taxon>
        <taxon>Viridiplantae</taxon>
        <taxon>Streptophyta</taxon>
        <taxon>Embryophyta</taxon>
        <taxon>Tracheophyta</taxon>
        <taxon>Spermatophyta</taxon>
        <taxon>Magnoliopsida</taxon>
        <taxon>Liliopsida</taxon>
        <taxon>Acoraceae</taxon>
        <taxon>Acorus</taxon>
    </lineage>
</organism>
<feature type="domain" description="O-methyltransferase dimerisation" evidence="6">
    <location>
        <begin position="20"/>
        <end position="108"/>
    </location>
</feature>
<name>A0AAV9D5H7_ACOCL</name>
<evidence type="ECO:0000256" key="3">
    <source>
        <dbReference type="ARBA" id="ARBA00022691"/>
    </source>
</evidence>
<dbReference type="AlphaFoldDB" id="A0AAV9D5H7"/>
<evidence type="ECO:0000256" key="1">
    <source>
        <dbReference type="ARBA" id="ARBA00022603"/>
    </source>
</evidence>
<dbReference type="InterPro" id="IPR036388">
    <property type="entry name" value="WH-like_DNA-bd_sf"/>
</dbReference>
<dbReference type="PIRSF" id="PIRSF005739">
    <property type="entry name" value="O-mtase"/>
    <property type="match status" value="1"/>
</dbReference>
<evidence type="ECO:0000259" key="6">
    <source>
        <dbReference type="Pfam" id="PF08100"/>
    </source>
</evidence>
<feature type="domain" description="O-methyltransferase C-terminal" evidence="5">
    <location>
        <begin position="129"/>
        <end position="337"/>
    </location>
</feature>
<dbReference type="GO" id="GO:0008757">
    <property type="term" value="F:S-adenosylmethionine-dependent methyltransferase activity"/>
    <property type="evidence" value="ECO:0007669"/>
    <property type="project" value="UniProtKB-ARBA"/>
</dbReference>
<evidence type="ECO:0000259" key="5">
    <source>
        <dbReference type="Pfam" id="PF00891"/>
    </source>
</evidence>
<gene>
    <name evidence="7" type="primary">ROMT</name>
    <name evidence="7" type="ORF">QJS10_CPB15g01935</name>
</gene>
<dbReference type="InterPro" id="IPR001077">
    <property type="entry name" value="COMT_C"/>
</dbReference>
<accession>A0AAV9D5H7</accession>
<keyword evidence="1" id="KW-0489">Methyltransferase</keyword>
<dbReference type="InterPro" id="IPR016461">
    <property type="entry name" value="COMT-like"/>
</dbReference>
<dbReference type="SUPFAM" id="SSF46785">
    <property type="entry name" value="Winged helix' DNA-binding domain"/>
    <property type="match status" value="1"/>
</dbReference>
<dbReference type="PANTHER" id="PTHR11746">
    <property type="entry name" value="O-METHYLTRANSFERASE"/>
    <property type="match status" value="1"/>
</dbReference>
<dbReference type="EMBL" id="JAUJYO010000015">
    <property type="protein sequence ID" value="KAK1296563.1"/>
    <property type="molecule type" value="Genomic_DNA"/>
</dbReference>
<comment type="caution">
    <text evidence="7">The sequence shown here is derived from an EMBL/GenBank/DDBJ whole genome shotgun (WGS) entry which is preliminary data.</text>
</comment>
<reference evidence="7" key="1">
    <citation type="journal article" date="2023" name="Nat. Commun.">
        <title>Diploid and tetraploid genomes of Acorus and the evolution of monocots.</title>
        <authorList>
            <person name="Ma L."/>
            <person name="Liu K.W."/>
            <person name="Li Z."/>
            <person name="Hsiao Y.Y."/>
            <person name="Qi Y."/>
            <person name="Fu T."/>
            <person name="Tang G.D."/>
            <person name="Zhang D."/>
            <person name="Sun W.H."/>
            <person name="Liu D.K."/>
            <person name="Li Y."/>
            <person name="Chen G.Z."/>
            <person name="Liu X.D."/>
            <person name="Liao X.Y."/>
            <person name="Jiang Y.T."/>
            <person name="Yu X."/>
            <person name="Hao Y."/>
            <person name="Huang J."/>
            <person name="Zhao X.W."/>
            <person name="Ke S."/>
            <person name="Chen Y.Y."/>
            <person name="Wu W.L."/>
            <person name="Hsu J.L."/>
            <person name="Lin Y.F."/>
            <person name="Huang M.D."/>
            <person name="Li C.Y."/>
            <person name="Huang L."/>
            <person name="Wang Z.W."/>
            <person name="Zhao X."/>
            <person name="Zhong W.Y."/>
            <person name="Peng D.H."/>
            <person name="Ahmad S."/>
            <person name="Lan S."/>
            <person name="Zhang J.S."/>
            <person name="Tsai W.C."/>
            <person name="Van de Peer Y."/>
            <person name="Liu Z.J."/>
        </authorList>
    </citation>
    <scope>NUCLEOTIDE SEQUENCE</scope>
    <source>
        <strain evidence="7">CP</strain>
    </source>
</reference>
<sequence>MAHPTADNVEEELQAQVLVWNHIFQFISSMSLKSAVELGIPDVLHRNEGRPICLSRLASLISIPPNRIDHLRRLMRMLIFTGCFANVSKEGEEEKYVLTPVSRLLVKDKDTGVSPLLFLLLDLVMQSPWQSLGKWFHSNQRTPFAKTHGVEIFDMAGRLESFNRLFNEAMACDSRLMAKALVEKHHDTFVGVKSLVDIGGGTGSLAAAIAKAFPWIKCAVLDLPHVVAVAPTNGVVEFIVGNMFEHVPSADAILLKMVLHDWSDDDCVKILKQCKKAIPPKEKGGKVIILDMIVNSKTEDHKATETQLFLDIQLMVALGGREREEYEWKKIFTEAGFTTYKATHGTGVHSLIELYP</sequence>
<feature type="active site" description="Proton acceptor" evidence="4">
    <location>
        <position position="260"/>
    </location>
</feature>
<dbReference type="GO" id="GO:0008171">
    <property type="term" value="F:O-methyltransferase activity"/>
    <property type="evidence" value="ECO:0007669"/>
    <property type="project" value="InterPro"/>
</dbReference>
<dbReference type="Gene3D" id="1.10.10.10">
    <property type="entry name" value="Winged helix-like DNA-binding domain superfamily/Winged helix DNA-binding domain"/>
    <property type="match status" value="1"/>
</dbReference>
<dbReference type="PROSITE" id="PS51683">
    <property type="entry name" value="SAM_OMT_II"/>
    <property type="match status" value="1"/>
</dbReference>
<dbReference type="GO" id="GO:0046983">
    <property type="term" value="F:protein dimerization activity"/>
    <property type="evidence" value="ECO:0007669"/>
    <property type="project" value="InterPro"/>
</dbReference>
<dbReference type="SUPFAM" id="SSF53335">
    <property type="entry name" value="S-adenosyl-L-methionine-dependent methyltransferases"/>
    <property type="match status" value="1"/>
</dbReference>
<proteinExistence type="predicted"/>
<dbReference type="FunFam" id="3.40.50.150:FF:000057">
    <property type="entry name" value="O-methyltransferase ZRP4"/>
    <property type="match status" value="1"/>
</dbReference>
<dbReference type="InterPro" id="IPR036390">
    <property type="entry name" value="WH_DNA-bd_sf"/>
</dbReference>
<keyword evidence="3" id="KW-0949">S-adenosyl-L-methionine</keyword>
<dbReference type="GO" id="GO:0032259">
    <property type="term" value="P:methylation"/>
    <property type="evidence" value="ECO:0007669"/>
    <property type="project" value="UniProtKB-KW"/>
</dbReference>
<dbReference type="InterPro" id="IPR012967">
    <property type="entry name" value="COMT_dimerisation"/>
</dbReference>